<organism evidence="12 13">
    <name type="scientific">Sungouiella intermedia</name>
    <dbReference type="NCBI Taxonomy" id="45354"/>
    <lineage>
        <taxon>Eukaryota</taxon>
        <taxon>Fungi</taxon>
        <taxon>Dikarya</taxon>
        <taxon>Ascomycota</taxon>
        <taxon>Saccharomycotina</taxon>
        <taxon>Pichiomycetes</taxon>
        <taxon>Metschnikowiaceae</taxon>
        <taxon>Sungouiella</taxon>
    </lineage>
</organism>
<comment type="similarity">
    <text evidence="3 11">Belongs to the PRM1 family.</text>
</comment>
<dbReference type="GO" id="GO:0032220">
    <property type="term" value="P:plasma membrane fusion involved in cytogamy"/>
    <property type="evidence" value="ECO:0007669"/>
    <property type="project" value="TreeGrafter"/>
</dbReference>
<accession>A0A1L0BV39</accession>
<name>A0A1L0BV39_9ASCO</name>
<dbReference type="InterPro" id="IPR026777">
    <property type="entry name" value="PRM1"/>
</dbReference>
<proteinExistence type="inferred from homology"/>
<evidence type="ECO:0000256" key="9">
    <source>
        <dbReference type="ARBA" id="ARBA00023136"/>
    </source>
</evidence>
<feature type="transmembrane region" description="Helical" evidence="11">
    <location>
        <begin position="20"/>
        <end position="41"/>
    </location>
</feature>
<keyword evidence="10" id="KW-0325">Glycoprotein</keyword>
<evidence type="ECO:0000256" key="2">
    <source>
        <dbReference type="ARBA" id="ARBA00004651"/>
    </source>
</evidence>
<comment type="subcellular location">
    <subcellularLocation>
        <location evidence="2 11">Cell membrane</location>
        <topology evidence="2 11">Multi-pass membrane protein</topology>
    </subcellularLocation>
</comment>
<protein>
    <recommendedName>
        <fullName evidence="4 11">Plasma membrane fusion protein PRM1</fullName>
    </recommendedName>
</protein>
<dbReference type="GO" id="GO:0005886">
    <property type="term" value="C:plasma membrane"/>
    <property type="evidence" value="ECO:0007669"/>
    <property type="project" value="UniProtKB-SubCell"/>
</dbReference>
<evidence type="ECO:0000256" key="10">
    <source>
        <dbReference type="ARBA" id="ARBA00023180"/>
    </source>
</evidence>
<dbReference type="AlphaFoldDB" id="A0A1L0BV39"/>
<dbReference type="GO" id="GO:0043332">
    <property type="term" value="C:mating projection tip"/>
    <property type="evidence" value="ECO:0007669"/>
    <property type="project" value="UniProtKB-UniRule"/>
</dbReference>
<keyword evidence="6 11" id="KW-0812">Transmembrane</keyword>
<comment type="caution">
    <text evidence="11">Lacks conserved residue(s) required for the propagation of feature annotation.</text>
</comment>
<comment type="function">
    <text evidence="1 11">Involved in cell fusion during mating by stabilizing the plasma membrane fusion event.</text>
</comment>
<gene>
    <name evidence="12" type="ORF">SAMEA4029009_CIC11G00000000369</name>
</gene>
<evidence type="ECO:0000256" key="7">
    <source>
        <dbReference type="ARBA" id="ARBA00022971"/>
    </source>
</evidence>
<evidence type="ECO:0000256" key="4">
    <source>
        <dbReference type="ARBA" id="ARBA00017621"/>
    </source>
</evidence>
<keyword evidence="9 11" id="KW-0472">Membrane</keyword>
<reference evidence="12 13" key="1">
    <citation type="submission" date="2016-10" db="EMBL/GenBank/DDBJ databases">
        <authorList>
            <person name="de Groot N.N."/>
        </authorList>
    </citation>
    <scope>NUCLEOTIDE SEQUENCE [LARGE SCALE GENOMIC DNA]</scope>
    <source>
        <strain evidence="12 13">PYCC 4715</strain>
    </source>
</reference>
<feature type="transmembrane region" description="Helical" evidence="11">
    <location>
        <begin position="289"/>
        <end position="309"/>
    </location>
</feature>
<dbReference type="PANTHER" id="PTHR31030:SF1">
    <property type="entry name" value="PLASMA MEMBRANE FUSION PROTEIN PRM1"/>
    <property type="match status" value="1"/>
</dbReference>
<evidence type="ECO:0000256" key="3">
    <source>
        <dbReference type="ARBA" id="ARBA00010780"/>
    </source>
</evidence>
<evidence type="ECO:0000313" key="13">
    <source>
        <dbReference type="Proteomes" id="UP000182259"/>
    </source>
</evidence>
<feature type="transmembrane region" description="Helical" evidence="11">
    <location>
        <begin position="90"/>
        <end position="111"/>
    </location>
</feature>
<evidence type="ECO:0000256" key="6">
    <source>
        <dbReference type="ARBA" id="ARBA00022692"/>
    </source>
</evidence>
<keyword evidence="5 11" id="KW-1003">Cell membrane</keyword>
<keyword evidence="7 11" id="KW-0184">Conjugation</keyword>
<evidence type="ECO:0000256" key="8">
    <source>
        <dbReference type="ARBA" id="ARBA00022989"/>
    </source>
</evidence>
<keyword evidence="8 11" id="KW-1133">Transmembrane helix</keyword>
<dbReference type="EMBL" id="LT635766">
    <property type="protein sequence ID" value="SGZ54186.1"/>
    <property type="molecule type" value="Genomic_DNA"/>
</dbReference>
<evidence type="ECO:0000256" key="5">
    <source>
        <dbReference type="ARBA" id="ARBA00022475"/>
    </source>
</evidence>
<evidence type="ECO:0000256" key="11">
    <source>
        <dbReference type="RuleBase" id="RU366035"/>
    </source>
</evidence>
<evidence type="ECO:0000313" key="12">
    <source>
        <dbReference type="EMBL" id="SGZ54186.1"/>
    </source>
</evidence>
<sequence>MRKYLTFYESLTQTWLSDLVVAMALLMVKVYLFTQTLLAAIASTEKTTIYGCWKMNEMLDLVLNTQSQVSNVTREAVEYAMNSNVQIIKLLFTMSITVVKGVILLLIELYLGTLACLCTAFVHGTLEIITDTVSAITETVENAIDLATKGINTALERLSTLINGFSASLTAIKSLFSLDDSSSVTDAINIVSLNVGSLSDITIPTTFVDTLRNLTDDIPGFETVLSNLTSMVTQPLDLLNNHVKQLSVNTTFELSSNGVQTFDVLKNTCLKIEASFQNVISSTRKCSNYILIGLAVGVFLSVCISAWIAHRNWQRKDVLLKLLACEHKQVQVGNLIFEHENILLHRLIKNWDPRLQWLACYMSTPTVRRCFLIGSCGFLAYGLQNILLNYIEANLEPFMQSINMDETRSVLAHLAAKSINETQVYVNETQDEINKGLLHPIQGFTTSIYSTIRDAETAINNTVNSVFRSTPFAAPLQTVIYCTIGRKLDSIESGLGWLISNTQLKLTSFSDKNLHGISTTSVDSVYDSISDFGKLNTVGYLIKQYRKVLEVELLTSSSFIGVWLLMLAISICILIYGHITEPDIQPQAIGVPRQLSHTQREALRFPYHDPFDLTASSSYIHI</sequence>
<feature type="transmembrane region" description="Helical" evidence="11">
    <location>
        <begin position="553"/>
        <end position="577"/>
    </location>
</feature>
<dbReference type="PANTHER" id="PTHR31030">
    <property type="entry name" value="PLASMA MEMBRANE FUSION PROTEIN PRM1"/>
    <property type="match status" value="1"/>
</dbReference>
<dbReference type="Proteomes" id="UP000182259">
    <property type="component" value="Chromosome III"/>
</dbReference>
<evidence type="ECO:0000256" key="1">
    <source>
        <dbReference type="ARBA" id="ARBA00002512"/>
    </source>
</evidence>